<dbReference type="RefSeq" id="WP_016442800.1">
    <property type="nucleotide sequence ID" value="NZ_JASOHK010000029.1"/>
</dbReference>
<accession>A0AAW9HKN2</accession>
<evidence type="ECO:0000256" key="6">
    <source>
        <dbReference type="ARBA" id="ARBA00023136"/>
    </source>
</evidence>
<keyword evidence="4 8" id="KW-0812">Transmembrane</keyword>
<feature type="transmembrane region" description="Helical" evidence="8">
    <location>
        <begin position="57"/>
        <end position="82"/>
    </location>
</feature>
<feature type="transmembrane region" description="Helical" evidence="8">
    <location>
        <begin position="26"/>
        <end position="51"/>
    </location>
</feature>
<feature type="transmembrane region" description="Helical" evidence="8">
    <location>
        <begin position="198"/>
        <end position="218"/>
    </location>
</feature>
<keyword evidence="5 8" id="KW-1133">Transmembrane helix</keyword>
<dbReference type="Pfam" id="PF02133">
    <property type="entry name" value="Transp_cyt_pur"/>
    <property type="match status" value="1"/>
</dbReference>
<feature type="transmembrane region" description="Helical" evidence="8">
    <location>
        <begin position="318"/>
        <end position="339"/>
    </location>
</feature>
<organism evidence="9 12">
    <name type="scientific">Actinotignum timonense</name>
    <dbReference type="NCBI Taxonomy" id="1870995"/>
    <lineage>
        <taxon>Bacteria</taxon>
        <taxon>Bacillati</taxon>
        <taxon>Actinomycetota</taxon>
        <taxon>Actinomycetes</taxon>
        <taxon>Actinomycetales</taxon>
        <taxon>Actinomycetaceae</taxon>
        <taxon>Actinotignum</taxon>
    </lineage>
</organism>
<dbReference type="GO" id="GO:0022857">
    <property type="term" value="F:transmembrane transporter activity"/>
    <property type="evidence" value="ECO:0007669"/>
    <property type="project" value="InterPro"/>
</dbReference>
<keyword evidence="3 7" id="KW-0813">Transport</keyword>
<feature type="transmembrane region" description="Helical" evidence="8">
    <location>
        <begin position="239"/>
        <end position="262"/>
    </location>
</feature>
<dbReference type="EMBL" id="JAWNFV010000002">
    <property type="protein sequence ID" value="MDY5140017.1"/>
    <property type="molecule type" value="Genomic_DNA"/>
</dbReference>
<evidence type="ECO:0000256" key="2">
    <source>
        <dbReference type="ARBA" id="ARBA00008974"/>
    </source>
</evidence>
<evidence type="ECO:0000256" key="3">
    <source>
        <dbReference type="ARBA" id="ARBA00022448"/>
    </source>
</evidence>
<dbReference type="Proteomes" id="UP001288320">
    <property type="component" value="Unassembled WGS sequence"/>
</dbReference>
<evidence type="ECO:0000313" key="11">
    <source>
        <dbReference type="Proteomes" id="UP001284901"/>
    </source>
</evidence>
<dbReference type="PANTHER" id="PTHR31806:SF1">
    <property type="entry name" value="PURINE-CYTOSINE PERMEASE FCY2-RELATED"/>
    <property type="match status" value="1"/>
</dbReference>
<comment type="subcellular location">
    <subcellularLocation>
        <location evidence="1">Membrane</location>
        <topology evidence="1">Multi-pass membrane protein</topology>
    </subcellularLocation>
</comment>
<gene>
    <name evidence="9" type="ORF">R6G74_01630</name>
    <name evidence="10" type="ORF">R6P33_07415</name>
</gene>
<dbReference type="EMBL" id="JAWNFY010000020">
    <property type="protein sequence ID" value="MDY5146839.1"/>
    <property type="molecule type" value="Genomic_DNA"/>
</dbReference>
<keyword evidence="6 7" id="KW-0472">Membrane</keyword>
<keyword evidence="11" id="KW-1185">Reference proteome</keyword>
<dbReference type="GO" id="GO:0005886">
    <property type="term" value="C:plasma membrane"/>
    <property type="evidence" value="ECO:0007669"/>
    <property type="project" value="TreeGrafter"/>
</dbReference>
<evidence type="ECO:0000313" key="10">
    <source>
        <dbReference type="EMBL" id="MDY5146839.1"/>
    </source>
</evidence>
<feature type="transmembrane region" description="Helical" evidence="8">
    <location>
        <begin position="168"/>
        <end position="186"/>
    </location>
</feature>
<feature type="transmembrane region" description="Helical" evidence="8">
    <location>
        <begin position="103"/>
        <end position="123"/>
    </location>
</feature>
<dbReference type="InterPro" id="IPR001248">
    <property type="entry name" value="Pur-cyt_permease"/>
</dbReference>
<evidence type="ECO:0000313" key="12">
    <source>
        <dbReference type="Proteomes" id="UP001288320"/>
    </source>
</evidence>
<dbReference type="AlphaFoldDB" id="A0AAW9HKN2"/>
<evidence type="ECO:0000313" key="9">
    <source>
        <dbReference type="EMBL" id="MDY5140017.1"/>
    </source>
</evidence>
<comment type="caution">
    <text evidence="9">The sequence shown here is derived from an EMBL/GenBank/DDBJ whole genome shotgun (WGS) entry which is preliminary data.</text>
</comment>
<dbReference type="Gene3D" id="1.10.4160.10">
    <property type="entry name" value="Hydantoin permease"/>
    <property type="match status" value="1"/>
</dbReference>
<evidence type="ECO:0000256" key="7">
    <source>
        <dbReference type="PIRNR" id="PIRNR002744"/>
    </source>
</evidence>
<proteinExistence type="inferred from homology"/>
<protein>
    <submittedName>
        <fullName evidence="9">Cytosine permease</fullName>
    </submittedName>
</protein>
<feature type="transmembrane region" description="Helical" evidence="8">
    <location>
        <begin position="274"/>
        <end position="298"/>
    </location>
</feature>
<evidence type="ECO:0000256" key="1">
    <source>
        <dbReference type="ARBA" id="ARBA00004141"/>
    </source>
</evidence>
<name>A0AAW9HKN2_9ACTO</name>
<dbReference type="PIRSF" id="PIRSF002744">
    <property type="entry name" value="Pur-cyt_permease"/>
    <property type="match status" value="1"/>
</dbReference>
<evidence type="ECO:0000256" key="5">
    <source>
        <dbReference type="ARBA" id="ARBA00022989"/>
    </source>
</evidence>
<feature type="transmembrane region" description="Helical" evidence="8">
    <location>
        <begin position="433"/>
        <end position="454"/>
    </location>
</feature>
<feature type="transmembrane region" description="Helical" evidence="8">
    <location>
        <begin position="138"/>
        <end position="156"/>
    </location>
</feature>
<evidence type="ECO:0000256" key="8">
    <source>
        <dbReference type="SAM" id="Phobius"/>
    </source>
</evidence>
<evidence type="ECO:0000256" key="4">
    <source>
        <dbReference type="ARBA" id="ARBA00022692"/>
    </source>
</evidence>
<dbReference type="Proteomes" id="UP001284901">
    <property type="component" value="Unassembled WGS sequence"/>
</dbReference>
<sequence length="472" mass="49462">MSGSVETQGIDLVSPHERYGRPRDLFFLWAGTTTNIFTVSYGAMLVLLYGLSFTQALAVIVIGNVIAYPLLALTSIQGPLTGTTTMTISRASLGTRGARINGVLSWLMLIGFEAGGLILVYYACEALLARAGIALEGGAQITVVVLLAGIQLLLPLLGHRILMAAQKYATMIFTVAFIVLAALIIPQAAPGASAGTDSLFTMISATSLVIVSGGLSWAPSGANFSRYLPANSSPLAVGTWAALGGFIPYVLLQTLGAAMATVAVPAEVELSNPLAVPAILSPAFAVPFLILVMVGLLLQNGTNLYSSGLNLQTAGIHVPRMVIVCIDSLICVAICIFAIQQEAFYSLLNAFAASLSIWLAPWVTVYLLDWVARHGTYHLSGLAIESHGPYWGSGGVRWSGMAALLGGMLCSALFTNSGYLVGPLTRLLVDVPAAAPDLSIPAGVIASALIYLALRPVRERERAARRAFITAA</sequence>
<reference evidence="9 11" key="1">
    <citation type="submission" date="2023-10" db="EMBL/GenBank/DDBJ databases">
        <title>Whole Genome based description of the genera Actinobaculum and Actinotignum reveals a complex phylogenetic relationship within the species included in the genus Actinotignum.</title>
        <authorList>
            <person name="Jensen C.S."/>
            <person name="Dargis R."/>
            <person name="Kemp M."/>
            <person name="Christensen J.J."/>
        </authorList>
    </citation>
    <scope>NUCLEOTIDE SEQUENCE</scope>
    <source>
        <strain evidence="10 11">SLA_B089</strain>
        <strain evidence="9">SLA_B245</strain>
    </source>
</reference>
<dbReference type="PANTHER" id="PTHR31806">
    <property type="entry name" value="PURINE-CYTOSINE PERMEASE FCY2-RELATED"/>
    <property type="match status" value="1"/>
</dbReference>
<feature type="transmembrane region" description="Helical" evidence="8">
    <location>
        <begin position="345"/>
        <end position="368"/>
    </location>
</feature>
<comment type="similarity">
    <text evidence="2 7">Belongs to the purine-cytosine permease (2.A.39) family.</text>
</comment>
<feature type="transmembrane region" description="Helical" evidence="8">
    <location>
        <begin position="401"/>
        <end position="421"/>
    </location>
</feature>
<dbReference type="InterPro" id="IPR026030">
    <property type="entry name" value="Pur-cyt_permease_Fcy2/21/22"/>
</dbReference>